<feature type="transmembrane region" description="Helical" evidence="1">
    <location>
        <begin position="84"/>
        <end position="113"/>
    </location>
</feature>
<reference evidence="2 3" key="1">
    <citation type="journal article" date="2018" name="Sci. Rep.">
        <title>Raphidocelis subcapitata (=Pseudokirchneriella subcapitata) provides an insight into genome evolution and environmental adaptations in the Sphaeropleales.</title>
        <authorList>
            <person name="Suzuki S."/>
            <person name="Yamaguchi H."/>
            <person name="Nakajima N."/>
            <person name="Kawachi M."/>
        </authorList>
    </citation>
    <scope>NUCLEOTIDE SEQUENCE [LARGE SCALE GENOMIC DNA]</scope>
    <source>
        <strain evidence="2 3">NIES-35</strain>
    </source>
</reference>
<proteinExistence type="predicted"/>
<keyword evidence="1" id="KW-0472">Membrane</keyword>
<evidence type="ECO:0000313" key="3">
    <source>
        <dbReference type="Proteomes" id="UP000247498"/>
    </source>
</evidence>
<gene>
    <name evidence="2" type="ORF">Rsub_06110</name>
</gene>
<dbReference type="Proteomes" id="UP000247498">
    <property type="component" value="Unassembled WGS sequence"/>
</dbReference>
<sequence>MDALQGSPRAMEGLEVDYGVVKKPWVSTRQRIARCLKLVPWLVFLTVGVYAVGVVFWVAGTSQTRDATLALAAAVGVDGAATRWLYTTITTVVIAVAIGSSVIVGIALLLSLVRTLERGWLMGACGGGDDDAPPEPWLFRGYQVVTIILNCLVWLLLIVCVCLLAIMLVWWGGFQAVATAIDTGVMNAEVTLRSTGTTLSTAADMTARVRDVLKGADSALASLVAASGGGLPFTPVCAPVCLNAGSLAWVLRLPESCVCGGGVIDAARRAATKGATAGGIGLAGAGAMWLGSCLLLVILVGHAVTAGFDRRSAAWLKEQRSVRYSTGFRANPKDCVPAGEEEGEAADAGAGAAPRGAGALALGARAIGGARDQHLSAGV</sequence>
<evidence type="ECO:0000256" key="1">
    <source>
        <dbReference type="SAM" id="Phobius"/>
    </source>
</evidence>
<feature type="transmembrane region" description="Helical" evidence="1">
    <location>
        <begin position="287"/>
        <end position="308"/>
    </location>
</feature>
<feature type="transmembrane region" description="Helical" evidence="1">
    <location>
        <begin position="147"/>
        <end position="171"/>
    </location>
</feature>
<accession>A0A2V0P1M4</accession>
<name>A0A2V0P1M4_9CHLO</name>
<feature type="transmembrane region" description="Helical" evidence="1">
    <location>
        <begin position="38"/>
        <end position="59"/>
    </location>
</feature>
<dbReference type="AlphaFoldDB" id="A0A2V0P1M4"/>
<keyword evidence="1" id="KW-0812">Transmembrane</keyword>
<keyword evidence="3" id="KW-1185">Reference proteome</keyword>
<dbReference type="EMBL" id="BDRX01000044">
    <property type="protein sequence ID" value="GBF93778.1"/>
    <property type="molecule type" value="Genomic_DNA"/>
</dbReference>
<dbReference type="InParanoid" id="A0A2V0P1M4"/>
<organism evidence="2 3">
    <name type="scientific">Raphidocelis subcapitata</name>
    <dbReference type="NCBI Taxonomy" id="307507"/>
    <lineage>
        <taxon>Eukaryota</taxon>
        <taxon>Viridiplantae</taxon>
        <taxon>Chlorophyta</taxon>
        <taxon>core chlorophytes</taxon>
        <taxon>Chlorophyceae</taxon>
        <taxon>CS clade</taxon>
        <taxon>Sphaeropleales</taxon>
        <taxon>Selenastraceae</taxon>
        <taxon>Raphidocelis</taxon>
    </lineage>
</organism>
<evidence type="ECO:0000313" key="2">
    <source>
        <dbReference type="EMBL" id="GBF93778.1"/>
    </source>
</evidence>
<protein>
    <submittedName>
        <fullName evidence="2">Uncharacterized protein</fullName>
    </submittedName>
</protein>
<dbReference type="OrthoDB" id="10559687at2759"/>
<keyword evidence="1" id="KW-1133">Transmembrane helix</keyword>
<comment type="caution">
    <text evidence="2">The sequence shown here is derived from an EMBL/GenBank/DDBJ whole genome shotgun (WGS) entry which is preliminary data.</text>
</comment>